<evidence type="ECO:0000313" key="8">
    <source>
        <dbReference type="Proteomes" id="UP001184861"/>
    </source>
</evidence>
<dbReference type="InterPro" id="IPR004556">
    <property type="entry name" value="HemK-like"/>
</dbReference>
<proteinExistence type="predicted"/>
<comment type="catalytic activity">
    <reaction evidence="5">
        <text>L-glutaminyl-[peptide chain release factor] + S-adenosyl-L-methionine = N(5)-methyl-L-glutaminyl-[peptide chain release factor] + S-adenosyl-L-homocysteine + H(+)</text>
        <dbReference type="Rhea" id="RHEA:42896"/>
        <dbReference type="Rhea" id="RHEA-COMP:10271"/>
        <dbReference type="Rhea" id="RHEA-COMP:10272"/>
        <dbReference type="ChEBI" id="CHEBI:15378"/>
        <dbReference type="ChEBI" id="CHEBI:30011"/>
        <dbReference type="ChEBI" id="CHEBI:57856"/>
        <dbReference type="ChEBI" id="CHEBI:59789"/>
        <dbReference type="ChEBI" id="CHEBI:61891"/>
        <dbReference type="EC" id="2.1.1.297"/>
    </reaction>
</comment>
<dbReference type="Proteomes" id="UP001184861">
    <property type="component" value="Unassembled WGS sequence"/>
</dbReference>
<evidence type="ECO:0000256" key="1">
    <source>
        <dbReference type="ARBA" id="ARBA00012771"/>
    </source>
</evidence>
<accession>A0AAE4C510</accession>
<dbReference type="InterPro" id="IPR019874">
    <property type="entry name" value="RF_methyltr_PrmC"/>
</dbReference>
<dbReference type="InterPro" id="IPR029063">
    <property type="entry name" value="SAM-dependent_MTases_sf"/>
</dbReference>
<dbReference type="InterPro" id="IPR007848">
    <property type="entry name" value="Small_mtfrase_dom"/>
</dbReference>
<dbReference type="Pfam" id="PF05175">
    <property type="entry name" value="MTS"/>
    <property type="match status" value="1"/>
</dbReference>
<evidence type="ECO:0000259" key="6">
    <source>
        <dbReference type="Pfam" id="PF05175"/>
    </source>
</evidence>
<protein>
    <recommendedName>
        <fullName evidence="1">peptide chain release factor N(5)-glutamine methyltransferase</fullName>
        <ecNumber evidence="1">2.1.1.297</ecNumber>
    </recommendedName>
</protein>
<organism evidence="7 8">
    <name type="scientific">Chryseobacterium rhizosphaerae</name>
    <dbReference type="NCBI Taxonomy" id="395937"/>
    <lineage>
        <taxon>Bacteria</taxon>
        <taxon>Pseudomonadati</taxon>
        <taxon>Bacteroidota</taxon>
        <taxon>Flavobacteriia</taxon>
        <taxon>Flavobacteriales</taxon>
        <taxon>Weeksellaceae</taxon>
        <taxon>Chryseobacterium group</taxon>
        <taxon>Chryseobacterium</taxon>
    </lineage>
</organism>
<keyword evidence="4" id="KW-0949">S-adenosyl-L-methionine</keyword>
<dbReference type="NCBIfam" id="TIGR03534">
    <property type="entry name" value="RF_mod_PrmC"/>
    <property type="match status" value="1"/>
</dbReference>
<evidence type="ECO:0000256" key="5">
    <source>
        <dbReference type="ARBA" id="ARBA00048391"/>
    </source>
</evidence>
<reference evidence="7" key="1">
    <citation type="submission" date="2023-07" db="EMBL/GenBank/DDBJ databases">
        <title>Sorghum-associated microbial communities from plants grown in Nebraska, USA.</title>
        <authorList>
            <person name="Schachtman D."/>
        </authorList>
    </citation>
    <scope>NUCLEOTIDE SEQUENCE</scope>
    <source>
        <strain evidence="7">DS2360</strain>
    </source>
</reference>
<dbReference type="PROSITE" id="PS00092">
    <property type="entry name" value="N6_MTASE"/>
    <property type="match status" value="1"/>
</dbReference>
<dbReference type="GO" id="GO:0102559">
    <property type="term" value="F:peptide chain release factor N(5)-glutamine methyltransferase activity"/>
    <property type="evidence" value="ECO:0007669"/>
    <property type="project" value="UniProtKB-EC"/>
</dbReference>
<dbReference type="PANTHER" id="PTHR18895:SF74">
    <property type="entry name" value="MTRF1L RELEASE FACTOR GLUTAMINE METHYLTRANSFERASE"/>
    <property type="match status" value="1"/>
</dbReference>
<dbReference type="NCBIfam" id="TIGR00536">
    <property type="entry name" value="hemK_fam"/>
    <property type="match status" value="1"/>
</dbReference>
<dbReference type="EC" id="2.1.1.297" evidence="1"/>
<keyword evidence="3 7" id="KW-0808">Transferase</keyword>
<dbReference type="SUPFAM" id="SSF53335">
    <property type="entry name" value="S-adenosyl-L-methionine-dependent methyltransferases"/>
    <property type="match status" value="1"/>
</dbReference>
<comment type="caution">
    <text evidence="7">The sequence shown here is derived from an EMBL/GenBank/DDBJ whole genome shotgun (WGS) entry which is preliminary data.</text>
</comment>
<dbReference type="RefSeq" id="WP_309947927.1">
    <property type="nucleotide sequence ID" value="NZ_JAVDQY010000005.1"/>
</dbReference>
<evidence type="ECO:0000256" key="3">
    <source>
        <dbReference type="ARBA" id="ARBA00022679"/>
    </source>
</evidence>
<dbReference type="AlphaFoldDB" id="A0AAE4C510"/>
<name>A0AAE4C510_9FLAO</name>
<evidence type="ECO:0000256" key="2">
    <source>
        <dbReference type="ARBA" id="ARBA00022603"/>
    </source>
</evidence>
<dbReference type="Gene3D" id="1.10.8.10">
    <property type="entry name" value="DNA helicase RuvA subunit, C-terminal domain"/>
    <property type="match status" value="1"/>
</dbReference>
<dbReference type="CDD" id="cd02440">
    <property type="entry name" value="AdoMet_MTases"/>
    <property type="match status" value="1"/>
</dbReference>
<sequence length="311" mass="35646">MTISAFKKYFKETLSDLYTESESAFLSSLFIHKIVGFDHFQQRRFSEQELLIEDENQLSSLVSELKTGRPYQQILGETEFYGMKFFVNENVLIPRPETEELLEIAISEIKKYLSNVMGSDIKSESLDVKWTEKAPHASNDEKNETETLKILDIGTGSGVIPLVLKKHFPDAEVSSVDFSEKALSTAQKNAELHQLNINFIHADYLGFEPTERYDIIISNPPYIGIEEEVEIADSVKEFEPKMALFSPTSDALIFYRKIAEDCKKYLNDHGLLFLEINQKLGPETLALYSDFSQAELLKDLSDNHRFIYGRK</sequence>
<evidence type="ECO:0000313" key="7">
    <source>
        <dbReference type="EMBL" id="MDR6528707.1"/>
    </source>
</evidence>
<dbReference type="InterPro" id="IPR050320">
    <property type="entry name" value="N5-glutamine_MTase"/>
</dbReference>
<evidence type="ECO:0000256" key="4">
    <source>
        <dbReference type="ARBA" id="ARBA00022691"/>
    </source>
</evidence>
<keyword evidence="2 7" id="KW-0489">Methyltransferase</keyword>
<dbReference type="PANTHER" id="PTHR18895">
    <property type="entry name" value="HEMK METHYLTRANSFERASE"/>
    <property type="match status" value="1"/>
</dbReference>
<dbReference type="Gene3D" id="3.40.50.150">
    <property type="entry name" value="Vaccinia Virus protein VP39"/>
    <property type="match status" value="1"/>
</dbReference>
<dbReference type="EMBL" id="JAVDQY010000005">
    <property type="protein sequence ID" value="MDR6528707.1"/>
    <property type="molecule type" value="Genomic_DNA"/>
</dbReference>
<dbReference type="GO" id="GO:0032259">
    <property type="term" value="P:methylation"/>
    <property type="evidence" value="ECO:0007669"/>
    <property type="project" value="UniProtKB-KW"/>
</dbReference>
<dbReference type="InterPro" id="IPR002052">
    <property type="entry name" value="DNA_methylase_N6_adenine_CS"/>
</dbReference>
<gene>
    <name evidence="7" type="ORF">J2787_004144</name>
</gene>
<feature type="domain" description="Methyltransferase small" evidence="6">
    <location>
        <begin position="146"/>
        <end position="223"/>
    </location>
</feature>
<dbReference type="GO" id="GO:0003676">
    <property type="term" value="F:nucleic acid binding"/>
    <property type="evidence" value="ECO:0007669"/>
    <property type="project" value="InterPro"/>
</dbReference>